<keyword evidence="6" id="KW-0547">Nucleotide-binding</keyword>
<dbReference type="EC" id="6.1.1.21" evidence="3 11"/>
<dbReference type="PROSITE" id="PS50862">
    <property type="entry name" value="AA_TRNA_LIGASE_II"/>
    <property type="match status" value="1"/>
</dbReference>
<dbReference type="InterPro" id="IPR041715">
    <property type="entry name" value="HisRS-like_core"/>
</dbReference>
<evidence type="ECO:0000256" key="9">
    <source>
        <dbReference type="ARBA" id="ARBA00023146"/>
    </source>
</evidence>
<dbReference type="SUPFAM" id="SSF52954">
    <property type="entry name" value="Class II aaRS ABD-related"/>
    <property type="match status" value="1"/>
</dbReference>
<accession>A0A2I1IL86</accession>
<evidence type="ECO:0000313" key="16">
    <source>
        <dbReference type="Proteomes" id="UP000235122"/>
    </source>
</evidence>
<evidence type="ECO:0000256" key="1">
    <source>
        <dbReference type="ARBA" id="ARBA00008226"/>
    </source>
</evidence>
<dbReference type="InterPro" id="IPR004154">
    <property type="entry name" value="Anticodon-bd"/>
</dbReference>
<feature type="binding site" evidence="12">
    <location>
        <position position="133"/>
    </location>
    <ligand>
        <name>L-histidine</name>
        <dbReference type="ChEBI" id="CHEBI:57595"/>
    </ligand>
</feature>
<evidence type="ECO:0000256" key="6">
    <source>
        <dbReference type="ARBA" id="ARBA00022741"/>
    </source>
</evidence>
<keyword evidence="5" id="KW-0963">Cytoplasm</keyword>
<evidence type="ECO:0000256" key="12">
    <source>
        <dbReference type="PIRSR" id="PIRSR001549-1"/>
    </source>
</evidence>
<dbReference type="NCBIfam" id="TIGR00442">
    <property type="entry name" value="hisS"/>
    <property type="match status" value="1"/>
</dbReference>
<evidence type="ECO:0000256" key="13">
    <source>
        <dbReference type="SAM" id="Coils"/>
    </source>
</evidence>
<dbReference type="PANTHER" id="PTHR11476:SF7">
    <property type="entry name" value="HISTIDINE--TRNA LIGASE"/>
    <property type="match status" value="1"/>
</dbReference>
<evidence type="ECO:0000256" key="10">
    <source>
        <dbReference type="ARBA" id="ARBA00047639"/>
    </source>
</evidence>
<dbReference type="GO" id="GO:0005524">
    <property type="term" value="F:ATP binding"/>
    <property type="evidence" value="ECO:0007669"/>
    <property type="project" value="UniProtKB-KW"/>
</dbReference>
<keyword evidence="15" id="KW-0436">Ligase</keyword>
<evidence type="ECO:0000256" key="11">
    <source>
        <dbReference type="NCBIfam" id="TIGR00442"/>
    </source>
</evidence>
<dbReference type="SUPFAM" id="SSF55681">
    <property type="entry name" value="Class II aaRS and biotin synthetases"/>
    <property type="match status" value="1"/>
</dbReference>
<feature type="domain" description="Aminoacyl-transfer RNA synthetases class-II family profile" evidence="14">
    <location>
        <begin position="104"/>
        <end position="347"/>
    </location>
</feature>
<organism evidence="15 16">
    <name type="scientific">Winkia neuii</name>
    <dbReference type="NCBI Taxonomy" id="33007"/>
    <lineage>
        <taxon>Bacteria</taxon>
        <taxon>Bacillati</taxon>
        <taxon>Actinomycetota</taxon>
        <taxon>Actinomycetes</taxon>
        <taxon>Actinomycetales</taxon>
        <taxon>Actinomycetaceae</taxon>
        <taxon>Winkia</taxon>
    </lineage>
</organism>
<feature type="binding site" evidence="12">
    <location>
        <begin position="282"/>
        <end position="283"/>
    </location>
    <ligand>
        <name>L-histidine</name>
        <dbReference type="ChEBI" id="CHEBI:57595"/>
    </ligand>
</feature>
<keyword evidence="13" id="KW-0175">Coiled coil</keyword>
<dbReference type="EMBL" id="PKKO01000005">
    <property type="protein sequence ID" value="PKY71890.1"/>
    <property type="molecule type" value="Genomic_DNA"/>
</dbReference>
<comment type="caution">
    <text evidence="15">The sequence shown here is derived from an EMBL/GenBank/DDBJ whole genome shotgun (WGS) entry which is preliminary data.</text>
</comment>
<dbReference type="Proteomes" id="UP000235122">
    <property type="component" value="Unassembled WGS sequence"/>
</dbReference>
<name>A0A2I1IL86_9ACTO</name>
<dbReference type="Gene3D" id="3.30.930.10">
    <property type="entry name" value="Bira Bifunctional Protein, Domain 2"/>
    <property type="match status" value="1"/>
</dbReference>
<feature type="binding site" evidence="12">
    <location>
        <begin position="85"/>
        <end position="87"/>
    </location>
    <ligand>
        <name>L-histidine</name>
        <dbReference type="ChEBI" id="CHEBI:57595"/>
    </ligand>
</feature>
<comment type="catalytic activity">
    <reaction evidence="10">
        <text>tRNA(His) + L-histidine + ATP = L-histidyl-tRNA(His) + AMP + diphosphate + H(+)</text>
        <dbReference type="Rhea" id="RHEA:17313"/>
        <dbReference type="Rhea" id="RHEA-COMP:9665"/>
        <dbReference type="Rhea" id="RHEA-COMP:9689"/>
        <dbReference type="ChEBI" id="CHEBI:15378"/>
        <dbReference type="ChEBI" id="CHEBI:30616"/>
        <dbReference type="ChEBI" id="CHEBI:33019"/>
        <dbReference type="ChEBI" id="CHEBI:57595"/>
        <dbReference type="ChEBI" id="CHEBI:78442"/>
        <dbReference type="ChEBI" id="CHEBI:78527"/>
        <dbReference type="ChEBI" id="CHEBI:456215"/>
        <dbReference type="EC" id="6.1.1.21"/>
    </reaction>
</comment>
<dbReference type="AlphaFoldDB" id="A0A2I1IL86"/>
<feature type="binding site" evidence="12">
    <location>
        <position position="115"/>
    </location>
    <ligand>
        <name>L-histidine</name>
        <dbReference type="ChEBI" id="CHEBI:57595"/>
    </ligand>
</feature>
<evidence type="ECO:0000256" key="2">
    <source>
        <dbReference type="ARBA" id="ARBA00011738"/>
    </source>
</evidence>
<evidence type="ECO:0000256" key="7">
    <source>
        <dbReference type="ARBA" id="ARBA00022840"/>
    </source>
</evidence>
<evidence type="ECO:0000256" key="3">
    <source>
        <dbReference type="ARBA" id="ARBA00012815"/>
    </source>
</evidence>
<dbReference type="GO" id="GO:0006427">
    <property type="term" value="P:histidyl-tRNA aminoacylation"/>
    <property type="evidence" value="ECO:0007669"/>
    <property type="project" value="UniProtKB-UniRule"/>
</dbReference>
<keyword evidence="8" id="KW-0648">Protein biosynthesis</keyword>
<dbReference type="STRING" id="33007.HMPREF3198_02174"/>
<evidence type="ECO:0000313" key="15">
    <source>
        <dbReference type="EMBL" id="PKY71890.1"/>
    </source>
</evidence>
<dbReference type="GeneID" id="35867023"/>
<dbReference type="InterPro" id="IPR045864">
    <property type="entry name" value="aa-tRNA-synth_II/BPL/LPL"/>
</dbReference>
<feature type="coiled-coil region" evidence="13">
    <location>
        <begin position="238"/>
        <end position="265"/>
    </location>
</feature>
<evidence type="ECO:0000256" key="8">
    <source>
        <dbReference type="ARBA" id="ARBA00022917"/>
    </source>
</evidence>
<keyword evidence="9" id="KW-0030">Aminoacyl-tRNA synthetase</keyword>
<dbReference type="PIRSF" id="PIRSF001549">
    <property type="entry name" value="His-tRNA_synth"/>
    <property type="match status" value="1"/>
</dbReference>
<dbReference type="InterPro" id="IPR036621">
    <property type="entry name" value="Anticodon-bd_dom_sf"/>
</dbReference>
<dbReference type="PANTHER" id="PTHR11476">
    <property type="entry name" value="HISTIDYL-TRNA SYNTHETASE"/>
    <property type="match status" value="1"/>
</dbReference>
<dbReference type="RefSeq" id="WP_024331710.1">
    <property type="nucleotide sequence ID" value="NZ_JASOXK010000006.1"/>
</dbReference>
<dbReference type="InterPro" id="IPR006195">
    <property type="entry name" value="aa-tRNA-synth_II"/>
</dbReference>
<reference evidence="15 16" key="1">
    <citation type="submission" date="2017-12" db="EMBL/GenBank/DDBJ databases">
        <title>Phylogenetic diversity of female urinary microbiome.</title>
        <authorList>
            <person name="Thomas-White K."/>
            <person name="Wolfe A.J."/>
        </authorList>
    </citation>
    <scope>NUCLEOTIDE SEQUENCE [LARGE SCALE GENOMIC DNA]</scope>
    <source>
        <strain evidence="15 16">UMB0402</strain>
    </source>
</reference>
<dbReference type="Pfam" id="PF13393">
    <property type="entry name" value="tRNA-synt_His"/>
    <property type="match status" value="1"/>
</dbReference>
<dbReference type="CDD" id="cd00773">
    <property type="entry name" value="HisRS-like_core"/>
    <property type="match status" value="1"/>
</dbReference>
<evidence type="ECO:0000256" key="4">
    <source>
        <dbReference type="ARBA" id="ARBA00017399"/>
    </source>
</evidence>
<dbReference type="InterPro" id="IPR015807">
    <property type="entry name" value="His-tRNA-ligase"/>
</dbReference>
<keyword evidence="16" id="KW-1185">Reference proteome</keyword>
<gene>
    <name evidence="15" type="ORF">CYJ19_09240</name>
</gene>
<comment type="similarity">
    <text evidence="1">Belongs to the class-II aminoacyl-tRNA synthetase family.</text>
</comment>
<feature type="binding site" evidence="12">
    <location>
        <position position="129"/>
    </location>
    <ligand>
        <name>L-histidine</name>
        <dbReference type="ChEBI" id="CHEBI:57595"/>
    </ligand>
</feature>
<evidence type="ECO:0000259" key="14">
    <source>
        <dbReference type="PROSITE" id="PS50862"/>
    </source>
</evidence>
<dbReference type="GO" id="GO:0004821">
    <property type="term" value="F:histidine-tRNA ligase activity"/>
    <property type="evidence" value="ECO:0007669"/>
    <property type="project" value="UniProtKB-UniRule"/>
</dbReference>
<comment type="subunit">
    <text evidence="2">Homodimer.</text>
</comment>
<proteinExistence type="inferred from homology"/>
<protein>
    <recommendedName>
        <fullName evidence="4 11">Histidine--tRNA ligase</fullName>
        <ecNumber evidence="3 11">6.1.1.21</ecNumber>
    </recommendedName>
</protein>
<dbReference type="GO" id="GO:0005737">
    <property type="term" value="C:cytoplasm"/>
    <property type="evidence" value="ECO:0007669"/>
    <property type="project" value="UniProtKB-UniRule"/>
</dbReference>
<dbReference type="Gene3D" id="3.40.50.800">
    <property type="entry name" value="Anticodon-binding domain"/>
    <property type="match status" value="1"/>
</dbReference>
<dbReference type="InterPro" id="IPR004516">
    <property type="entry name" value="HisRS/HisZ"/>
</dbReference>
<keyword evidence="7" id="KW-0067">ATP-binding</keyword>
<evidence type="ECO:0000256" key="5">
    <source>
        <dbReference type="ARBA" id="ARBA00022490"/>
    </source>
</evidence>
<sequence length="440" mass="48947">MSKTSLSGFPEWLPEGRIVENYVLEKIRQGFELHGFANIETRAVEPVSELLRKGETSKEIYLLRRLQEDPVKAAEDPRQIGLHFDLTVPFARYVLENRARLNFPFKRYQIQKVWRGERPQDGRFREFTQADIDIVGDGELPFFHEVEVAVVMARVLSSLPLPPVHIRVNNRKIVQGYCEALGIENVEGALRALDKLDKIGPGGVASEMEELSFSTKAQEKLLQMAQIKGDGSTVRSRIQELQVSSELLEQGLDELTQLLDQASRRVPGLVQADLSIARGLDYYTGTVYETTVEGHENLGSICSGGRYDSLATDGKRTYPGVGMSIGVSRLVSRIISGELATASRKVPSAVLVAVTNEEHREDSNKVADALRERGICADTAPKAAKFGKQIKAADQRGIPYVWFPDSSEVKNIITGEQVQADPLSWKPDEQYLVPQVTANN</sequence>
<feature type="binding site" evidence="12">
    <location>
        <position position="278"/>
    </location>
    <ligand>
        <name>L-histidine</name>
        <dbReference type="ChEBI" id="CHEBI:57595"/>
    </ligand>
</feature>
<dbReference type="Pfam" id="PF03129">
    <property type="entry name" value="HGTP_anticodon"/>
    <property type="match status" value="1"/>
</dbReference>